<sequence>MRHRIAPAASICSSTRKSLSEPGIASPDDLAARLARELYLAGEELATASFLALKLGKPLLLEGLPGVGKTEAAKALASALGVELIRLQCYEGIDAGHALYEWNYARQLLALRRDAATDLYSDEFLIERPLLRALKAPERTLLLIDEIDRADHEFEAFLLEFLSDFQISIPERGTLKAASPPVVILTSNRTRELHEALRRRCVYSWIAYPEPEREARIIMLRTPELAEATARAVVSAVNGLRRLPLAKAPGISEAVDWAKAAQMLEAGTGRWPEAFRRAIGVALKDEEDLALARDGLDELLTKACAS</sequence>
<accession>A0ACC5RFE9</accession>
<organism evidence="1 2">
    <name type="scientific">Taklimakanibacter albus</name>
    <dbReference type="NCBI Taxonomy" id="2800327"/>
    <lineage>
        <taxon>Bacteria</taxon>
        <taxon>Pseudomonadati</taxon>
        <taxon>Pseudomonadota</taxon>
        <taxon>Alphaproteobacteria</taxon>
        <taxon>Hyphomicrobiales</taxon>
        <taxon>Aestuariivirgaceae</taxon>
        <taxon>Taklimakanibacter</taxon>
    </lineage>
</organism>
<keyword evidence="2" id="KW-1185">Reference proteome</keyword>
<reference evidence="1" key="1">
    <citation type="submission" date="2021-01" db="EMBL/GenBank/DDBJ databases">
        <authorList>
            <person name="Sun Q."/>
        </authorList>
    </citation>
    <scope>NUCLEOTIDE SEQUENCE</scope>
    <source>
        <strain evidence="1">YIM B02566</strain>
    </source>
</reference>
<dbReference type="EMBL" id="JAENHL010000008">
    <property type="protein sequence ID" value="MBK1871320.1"/>
    <property type="molecule type" value="Genomic_DNA"/>
</dbReference>
<gene>
    <name evidence="1" type="ORF">JHL16_33445</name>
</gene>
<evidence type="ECO:0000313" key="2">
    <source>
        <dbReference type="Proteomes" id="UP000616151"/>
    </source>
</evidence>
<protein>
    <submittedName>
        <fullName evidence="1">MoxR family ATPase</fullName>
    </submittedName>
</protein>
<evidence type="ECO:0000313" key="1">
    <source>
        <dbReference type="EMBL" id="MBK1871320.1"/>
    </source>
</evidence>
<dbReference type="Proteomes" id="UP000616151">
    <property type="component" value="Unassembled WGS sequence"/>
</dbReference>
<proteinExistence type="predicted"/>
<comment type="caution">
    <text evidence="1">The sequence shown here is derived from an EMBL/GenBank/DDBJ whole genome shotgun (WGS) entry which is preliminary data.</text>
</comment>
<name>A0ACC5RFE9_9HYPH</name>